<dbReference type="SUPFAM" id="SSF48371">
    <property type="entry name" value="ARM repeat"/>
    <property type="match status" value="1"/>
</dbReference>
<dbReference type="OMA" id="LACEIPR"/>
<evidence type="ECO:0000256" key="1">
    <source>
        <dbReference type="ARBA" id="ARBA00006180"/>
    </source>
</evidence>
<keyword evidence="2" id="KW-0131">Cell cycle</keyword>
<dbReference type="GO" id="GO:0019903">
    <property type="term" value="F:protein phosphatase binding"/>
    <property type="evidence" value="ECO:0007669"/>
    <property type="project" value="InterPro"/>
</dbReference>
<dbReference type="PANTHER" id="PTHR12634:SF8">
    <property type="entry name" value="FIERY MOUNTAIN, ISOFORM D"/>
    <property type="match status" value="1"/>
</dbReference>
<dbReference type="InterPro" id="IPR011989">
    <property type="entry name" value="ARM-like"/>
</dbReference>
<sequence length="527" mass="59628">MFWRMAGLSTASPVESLLDRDGFTLEELLDEDELIQECKSLNTRLINFLRGKAQIEQLVKYIIEEPPEGADNKRAFRFPYFACEILTCEIEVIMRTLVEDEELMGLLFSFLEPDRPHGTLLAGYFSKVVVCLLRQKMDSVKKYLQVHHGIFKKLVDLIDITSIMEVLIRLVVVDDIDHSFHESRLQWLVETDLLEMLVDKLSSPNSFEARANAADTLSAVCRLTHSELATKLSSPSFIERLFHHTLDDDDSRSTLVHSLTVCISLLDPKRYAMAVPNRGQYIPESFPTASPETINHMLQRLGGLLKLLSVDGDERILPTTYGELRPPLGSHRLKIVEFLAVLLHTSSEEAQQALVKLGAIQRVLDLFFDYPFNNLLHHHVEDIVTSCIESNNKMLIEHLLVDCHLVERLLEADENPFAVSIDNKPTVSASGKASPRIGSLGHLTRIANKLAQAANNNSDILDHLQGNPKWVEWQSDVLQKRNFIENVCQWTCGESACTCWQNPLVGLGLNMFFECSLHLECMQTILG</sequence>
<evidence type="ECO:0008006" key="5">
    <source>
        <dbReference type="Google" id="ProtNLM"/>
    </source>
</evidence>
<dbReference type="Proteomes" id="UP000825935">
    <property type="component" value="Chromosome 29"/>
</dbReference>
<accession>A0A8T2R7P0</accession>
<dbReference type="PANTHER" id="PTHR12634">
    <property type="entry name" value="SIT4 YEAST -ASSOCIATING PROTEIN-RELATED"/>
    <property type="match status" value="1"/>
</dbReference>
<dbReference type="GO" id="GO:0019888">
    <property type="term" value="F:protein phosphatase regulator activity"/>
    <property type="evidence" value="ECO:0007669"/>
    <property type="project" value="TreeGrafter"/>
</dbReference>
<gene>
    <name evidence="3" type="ORF">KP509_29G048200</name>
</gene>
<reference evidence="3" key="1">
    <citation type="submission" date="2021-08" db="EMBL/GenBank/DDBJ databases">
        <title>WGS assembly of Ceratopteris richardii.</title>
        <authorList>
            <person name="Marchant D.B."/>
            <person name="Chen G."/>
            <person name="Jenkins J."/>
            <person name="Shu S."/>
            <person name="Leebens-Mack J."/>
            <person name="Grimwood J."/>
            <person name="Schmutz J."/>
            <person name="Soltis P."/>
            <person name="Soltis D."/>
            <person name="Chen Z.-H."/>
        </authorList>
    </citation>
    <scope>NUCLEOTIDE SEQUENCE</scope>
    <source>
        <strain evidence="3">Whitten #5841</strain>
        <tissue evidence="3">Leaf</tissue>
    </source>
</reference>
<keyword evidence="4" id="KW-1185">Reference proteome</keyword>
<name>A0A8T2R7P0_CERRI</name>
<dbReference type="Gene3D" id="1.25.10.10">
    <property type="entry name" value="Leucine-rich Repeat Variant"/>
    <property type="match status" value="1"/>
</dbReference>
<proteinExistence type="inferred from homology"/>
<evidence type="ECO:0000256" key="2">
    <source>
        <dbReference type="ARBA" id="ARBA00023306"/>
    </source>
</evidence>
<organism evidence="3 4">
    <name type="scientific">Ceratopteris richardii</name>
    <name type="common">Triangle waterfern</name>
    <dbReference type="NCBI Taxonomy" id="49495"/>
    <lineage>
        <taxon>Eukaryota</taxon>
        <taxon>Viridiplantae</taxon>
        <taxon>Streptophyta</taxon>
        <taxon>Embryophyta</taxon>
        <taxon>Tracheophyta</taxon>
        <taxon>Polypodiopsida</taxon>
        <taxon>Polypodiidae</taxon>
        <taxon>Polypodiales</taxon>
        <taxon>Pteridineae</taxon>
        <taxon>Pteridaceae</taxon>
        <taxon>Parkerioideae</taxon>
        <taxon>Ceratopteris</taxon>
    </lineage>
</organism>
<comment type="similarity">
    <text evidence="1">Belongs to the SAPS family.</text>
</comment>
<evidence type="ECO:0000313" key="3">
    <source>
        <dbReference type="EMBL" id="KAH7292030.1"/>
    </source>
</evidence>
<dbReference type="AlphaFoldDB" id="A0A8T2R7P0"/>
<dbReference type="Pfam" id="PF04499">
    <property type="entry name" value="SAPS"/>
    <property type="match status" value="1"/>
</dbReference>
<protein>
    <recommendedName>
        <fullName evidence="5">SIT4 phosphatase-associated family protein</fullName>
    </recommendedName>
</protein>
<dbReference type="InterPro" id="IPR007587">
    <property type="entry name" value="SAPS"/>
</dbReference>
<dbReference type="InterPro" id="IPR016024">
    <property type="entry name" value="ARM-type_fold"/>
</dbReference>
<dbReference type="EMBL" id="CM035434">
    <property type="protein sequence ID" value="KAH7292030.1"/>
    <property type="molecule type" value="Genomic_DNA"/>
</dbReference>
<evidence type="ECO:0000313" key="4">
    <source>
        <dbReference type="Proteomes" id="UP000825935"/>
    </source>
</evidence>
<comment type="caution">
    <text evidence="3">The sequence shown here is derived from an EMBL/GenBank/DDBJ whole genome shotgun (WGS) entry which is preliminary data.</text>
</comment>
<dbReference type="OrthoDB" id="295029at2759"/>